<dbReference type="EMBL" id="JBFTEG010000013">
    <property type="protein sequence ID" value="MEX6503546.1"/>
    <property type="molecule type" value="Genomic_DNA"/>
</dbReference>
<feature type="chain" id="PRO_5045532839" evidence="1">
    <location>
        <begin position="22"/>
        <end position="98"/>
    </location>
</feature>
<dbReference type="Gene3D" id="3.30.10.10">
    <property type="entry name" value="Trypsin Inhibitor V, subunit A"/>
    <property type="match status" value="1"/>
</dbReference>
<keyword evidence="1" id="KW-0732">Signal</keyword>
<feature type="signal peptide" evidence="1">
    <location>
        <begin position="1"/>
        <end position="21"/>
    </location>
</feature>
<evidence type="ECO:0000313" key="2">
    <source>
        <dbReference type="EMBL" id="MEX6503546.1"/>
    </source>
</evidence>
<dbReference type="RefSeq" id="WP_369288490.1">
    <property type="nucleotide sequence ID" value="NZ_JBFTEG010000013.1"/>
</dbReference>
<evidence type="ECO:0000256" key="1">
    <source>
        <dbReference type="SAM" id="SignalP"/>
    </source>
</evidence>
<comment type="caution">
    <text evidence="2">The sequence shown here is derived from an EMBL/GenBank/DDBJ whole genome shotgun (WGS) entry which is preliminary data.</text>
</comment>
<dbReference type="Pfam" id="PF11720">
    <property type="entry name" value="Inhibitor_I78"/>
    <property type="match status" value="1"/>
</dbReference>
<accession>A0ABV3YW34</accession>
<reference evidence="2 3" key="1">
    <citation type="submission" date="2024-07" db="EMBL/GenBank/DDBJ databases">
        <authorList>
            <person name="Li M."/>
        </authorList>
    </citation>
    <scope>NUCLEOTIDE SEQUENCE [LARGE SCALE GENOMIC DNA]</scope>
    <source>
        <strain evidence="2 3">25A3E</strain>
    </source>
</reference>
<dbReference type="PROSITE" id="PS51257">
    <property type="entry name" value="PROKAR_LIPOPROTEIN"/>
    <property type="match status" value="1"/>
</dbReference>
<evidence type="ECO:0000313" key="3">
    <source>
        <dbReference type="Proteomes" id="UP001560296"/>
    </source>
</evidence>
<sequence length="98" mass="10465">MRYLPALNLTLLATLSGCASVAPEPAAAPVDHDCRAEAVPGLLGKQATAERVEQARLQTGAKSVRVLAPGDAVTLDYNRHRLNIDIDEAEMIRRISCG</sequence>
<dbReference type="PANTHER" id="PTHR39600">
    <property type="entry name" value="PEPTIDASE INHIBITOR I78 FAMILY PROTEIN"/>
    <property type="match status" value="1"/>
</dbReference>
<dbReference type="InterPro" id="IPR021719">
    <property type="entry name" value="Prot_inh_I78"/>
</dbReference>
<organism evidence="2 3">
    <name type="scientific">Pseudomonas zhanjiangensis</name>
    <dbReference type="NCBI Taxonomy" id="3239015"/>
    <lineage>
        <taxon>Bacteria</taxon>
        <taxon>Pseudomonadati</taxon>
        <taxon>Pseudomonadota</taxon>
        <taxon>Gammaproteobacteria</taxon>
        <taxon>Pseudomonadales</taxon>
        <taxon>Pseudomonadaceae</taxon>
        <taxon>Pseudomonas</taxon>
    </lineage>
</organism>
<dbReference type="PANTHER" id="PTHR39600:SF1">
    <property type="entry name" value="PEPTIDASE INHIBITOR I78 FAMILY PROTEIN"/>
    <property type="match status" value="1"/>
</dbReference>
<gene>
    <name evidence="2" type="ORF">AB5S05_15900</name>
</gene>
<protein>
    <submittedName>
        <fullName evidence="2">I78 family peptidase inhibitor</fullName>
    </submittedName>
</protein>
<dbReference type="Proteomes" id="UP001560296">
    <property type="component" value="Unassembled WGS sequence"/>
</dbReference>
<proteinExistence type="predicted"/>
<keyword evidence="3" id="KW-1185">Reference proteome</keyword>
<name>A0ABV3YW34_9PSED</name>